<dbReference type="PANTHER" id="PTHR44757">
    <property type="entry name" value="DIGUANYLATE CYCLASE DGCP"/>
    <property type="match status" value="1"/>
</dbReference>
<dbReference type="Pfam" id="PF00990">
    <property type="entry name" value="GGDEF"/>
    <property type="match status" value="1"/>
</dbReference>
<dbReference type="SUPFAM" id="SSF141868">
    <property type="entry name" value="EAL domain-like"/>
    <property type="match status" value="1"/>
</dbReference>
<dbReference type="Gene3D" id="3.30.70.270">
    <property type="match status" value="1"/>
</dbReference>
<dbReference type="InterPro" id="IPR029787">
    <property type="entry name" value="Nucleotide_cyclase"/>
</dbReference>
<dbReference type="Gene3D" id="3.20.20.450">
    <property type="entry name" value="EAL domain"/>
    <property type="match status" value="1"/>
</dbReference>
<dbReference type="SMART" id="SM00052">
    <property type="entry name" value="EAL"/>
    <property type="match status" value="1"/>
</dbReference>
<gene>
    <name evidence="4" type="ORF">ACIKP9_04800</name>
</gene>
<accession>A0ABW8GJK2</accession>
<dbReference type="CDD" id="cd01948">
    <property type="entry name" value="EAL"/>
    <property type="match status" value="1"/>
</dbReference>
<name>A0ABW8GJK2_9PROT</name>
<feature type="transmembrane region" description="Helical" evidence="1">
    <location>
        <begin position="152"/>
        <end position="170"/>
    </location>
</feature>
<dbReference type="InterPro" id="IPR001633">
    <property type="entry name" value="EAL_dom"/>
</dbReference>
<dbReference type="PROSITE" id="PS50883">
    <property type="entry name" value="EAL"/>
    <property type="match status" value="1"/>
</dbReference>
<evidence type="ECO:0000259" key="2">
    <source>
        <dbReference type="PROSITE" id="PS50883"/>
    </source>
</evidence>
<comment type="caution">
    <text evidence="4">The sequence shown here is derived from an EMBL/GenBank/DDBJ whole genome shotgun (WGS) entry which is preliminary data.</text>
</comment>
<feature type="transmembrane region" description="Helical" evidence="1">
    <location>
        <begin position="129"/>
        <end position="147"/>
    </location>
</feature>
<dbReference type="SMART" id="SM00267">
    <property type="entry name" value="GGDEF"/>
    <property type="match status" value="1"/>
</dbReference>
<dbReference type="Pfam" id="PF00563">
    <property type="entry name" value="EAL"/>
    <property type="match status" value="1"/>
</dbReference>
<evidence type="ECO:0000313" key="5">
    <source>
        <dbReference type="Proteomes" id="UP001617669"/>
    </source>
</evidence>
<keyword evidence="1" id="KW-0472">Membrane</keyword>
<feature type="domain" description="GGDEF" evidence="3">
    <location>
        <begin position="252"/>
        <end position="385"/>
    </location>
</feature>
<dbReference type="PANTHER" id="PTHR44757:SF2">
    <property type="entry name" value="BIOFILM ARCHITECTURE MAINTENANCE PROTEIN MBAA"/>
    <property type="match status" value="1"/>
</dbReference>
<dbReference type="NCBIfam" id="TIGR00254">
    <property type="entry name" value="GGDEF"/>
    <property type="match status" value="1"/>
</dbReference>
<sequence>MTWPTDLWNCLRKGFSIEKDKPQLLTAQFKAFSKQLPLMYVILLINSWILSATHMSSAPRWLTLDYPIVLTVICIIRFSFWFRTRKHEPSLASTMHALNRTTLIAGPISLSFTIWAIMLFPYGDAYAQSHVAFYMGITVIGCIFCLMHLRPAALITAAVVNISFIIFFASTGKPTFIATAVNVGLVSGIMLMILHVYYRDFTRLADAQAQAEALSNENLRLANIDSLTMLPNRRKFFSELYACCMQAEQDGSRFAVGILDLDGFKPVNDLYGHSVGDKLLFAVGQRLLKLCDEDTHLARLGGDEFAIIITREMDDQALLLFGTQLCESLRRPFMIADTLIQIAASMGLVTYPDMAGNATDLFEHADYALYHGKRNHRSMVTVFSTSHRNMIHLDASIEQALRKADFSEELEVYFQPIVDITTEKIVAFEALARWVNPVLGPISPAQFIPVAERTGIINQQTRILLEKALTAAAKWPAHIRLSFNLSAHDLSSPDIVQRIVQIIDQSKFNPRQLDMEITETAVMHDIEQAKWATEQIRKLGCGITLDDFGTGHSSLSQLHALSLSKIKIDRSFVTNIEKNPASLKIVKSLLALSRDMELDCIIEGVETTEEMAVIKEIGGSMVQGYLYSKPMPASGTEQWLHKNAMVTA</sequence>
<dbReference type="EMBL" id="JBIWXY010000001">
    <property type="protein sequence ID" value="MFJ5445541.1"/>
    <property type="molecule type" value="Genomic_DNA"/>
</dbReference>
<dbReference type="InterPro" id="IPR052155">
    <property type="entry name" value="Biofilm_reg_signaling"/>
</dbReference>
<keyword evidence="5" id="KW-1185">Reference proteome</keyword>
<dbReference type="InterPro" id="IPR035919">
    <property type="entry name" value="EAL_sf"/>
</dbReference>
<dbReference type="SUPFAM" id="SSF55073">
    <property type="entry name" value="Nucleotide cyclase"/>
    <property type="match status" value="1"/>
</dbReference>
<evidence type="ECO:0000259" key="3">
    <source>
        <dbReference type="PROSITE" id="PS50887"/>
    </source>
</evidence>
<feature type="transmembrane region" description="Helical" evidence="1">
    <location>
        <begin position="38"/>
        <end position="58"/>
    </location>
</feature>
<dbReference type="InterPro" id="IPR000160">
    <property type="entry name" value="GGDEF_dom"/>
</dbReference>
<feature type="transmembrane region" description="Helical" evidence="1">
    <location>
        <begin position="64"/>
        <end position="82"/>
    </location>
</feature>
<feature type="transmembrane region" description="Helical" evidence="1">
    <location>
        <begin position="103"/>
        <end position="123"/>
    </location>
</feature>
<dbReference type="InterPro" id="IPR043128">
    <property type="entry name" value="Rev_trsase/Diguanyl_cyclase"/>
</dbReference>
<feature type="transmembrane region" description="Helical" evidence="1">
    <location>
        <begin position="176"/>
        <end position="198"/>
    </location>
</feature>
<dbReference type="PROSITE" id="PS50887">
    <property type="entry name" value="GGDEF"/>
    <property type="match status" value="1"/>
</dbReference>
<dbReference type="Proteomes" id="UP001617669">
    <property type="component" value="Unassembled WGS sequence"/>
</dbReference>
<dbReference type="CDD" id="cd01949">
    <property type="entry name" value="GGDEF"/>
    <property type="match status" value="1"/>
</dbReference>
<evidence type="ECO:0000313" key="4">
    <source>
        <dbReference type="EMBL" id="MFJ5445541.1"/>
    </source>
</evidence>
<proteinExistence type="predicted"/>
<organism evidence="4 5">
    <name type="scientific">Methylobacillus methanolivorans</name>
    <dbReference type="NCBI Taxonomy" id="1848927"/>
    <lineage>
        <taxon>Bacteria</taxon>
        <taxon>Pseudomonadati</taxon>
        <taxon>Pseudomonadota</taxon>
        <taxon>Betaproteobacteria</taxon>
        <taxon>Nitrosomonadales</taxon>
        <taxon>Methylophilaceae</taxon>
        <taxon>Methylobacillus</taxon>
    </lineage>
</organism>
<keyword evidence="1" id="KW-0812">Transmembrane</keyword>
<feature type="domain" description="EAL" evidence="2">
    <location>
        <begin position="394"/>
        <end position="644"/>
    </location>
</feature>
<dbReference type="RefSeq" id="WP_400879992.1">
    <property type="nucleotide sequence ID" value="NZ_JBIWXY010000001.1"/>
</dbReference>
<keyword evidence="1" id="KW-1133">Transmembrane helix</keyword>
<protein>
    <submittedName>
        <fullName evidence="4">Bifunctional diguanylate cyclase/phosphodiesterase</fullName>
    </submittedName>
</protein>
<evidence type="ECO:0000256" key="1">
    <source>
        <dbReference type="SAM" id="Phobius"/>
    </source>
</evidence>
<reference evidence="4 5" key="1">
    <citation type="submission" date="2024-11" db="EMBL/GenBank/DDBJ databases">
        <authorList>
            <person name="Kaparullina E.N."/>
            <person name="Delegan Y.A."/>
            <person name="Doronina N.V."/>
        </authorList>
    </citation>
    <scope>NUCLEOTIDE SEQUENCE [LARGE SCALE GENOMIC DNA]</scope>
    <source>
        <strain evidence="4 5">7sh_L</strain>
    </source>
</reference>